<keyword evidence="4" id="KW-0732">Signal</keyword>
<keyword evidence="8" id="KW-1185">Reference proteome</keyword>
<dbReference type="InterPro" id="IPR011330">
    <property type="entry name" value="Glyco_hydro/deAcase_b/a-brl"/>
</dbReference>
<dbReference type="InterPro" id="IPR002509">
    <property type="entry name" value="NODB_dom"/>
</dbReference>
<evidence type="ECO:0000256" key="3">
    <source>
        <dbReference type="ARBA" id="ARBA00020071"/>
    </source>
</evidence>
<sequence>MITGTTVRRFVRHALIRTGLEGISLTRAGHLWRAAAGRGIIFTLHHVRPATSTRTYANALLSITPSFLEEAIQACLERDMMPLPLQDLPERLADPRDKRTYFCFTLDDGYRDNAQFATPVFRKYGVPYTIFLTSGFVERTRSIWWETLEAILACNCEIVFDFGSGEKHLPLGSEIRKTFVYDRFMDYLTLTPEDEAVDAIDRLARSVGIDPLALTDQLILPVHDIAQLAEDALCRFGGHSLTHVNLRRVDADRLKHEIEGSLDTVERYAGYRPETFAYPYGYASAVGPREIQAARQAGFKVAVTNLPGVLRSESAQDPTAFRRVSLNGNYQKRRYVGALLSGVPFKLPDTRKA</sequence>
<accession>A0ABY5MMV1</accession>
<comment type="similarity">
    <text evidence="2">Belongs to the polysaccharide deacetylase family.</text>
</comment>
<dbReference type="Gene3D" id="3.20.20.370">
    <property type="entry name" value="Glycoside hydrolase/deacetylase"/>
    <property type="match status" value="1"/>
</dbReference>
<comment type="function">
    <text evidence="1">Is involved in generating a small heat-stable compound (Nod), an acylated oligomer of N-acetylglucosamine, that stimulates mitosis in various plant protoplasts.</text>
</comment>
<dbReference type="InterPro" id="IPR051398">
    <property type="entry name" value="Polysacch_Deacetylase"/>
</dbReference>
<evidence type="ECO:0000256" key="2">
    <source>
        <dbReference type="ARBA" id="ARBA00010973"/>
    </source>
</evidence>
<dbReference type="EMBL" id="CP030941">
    <property type="protein sequence ID" value="UUP19310.1"/>
    <property type="molecule type" value="Genomic_DNA"/>
</dbReference>
<dbReference type="PROSITE" id="PS51677">
    <property type="entry name" value="NODB"/>
    <property type="match status" value="1"/>
</dbReference>
<dbReference type="RefSeq" id="WP_338531480.1">
    <property type="nucleotide sequence ID" value="NZ_CP030941.1"/>
</dbReference>
<organism evidence="7 8">
    <name type="scientific">Nitratireductor thuwali</name>
    <dbReference type="NCBI Taxonomy" id="2267699"/>
    <lineage>
        <taxon>Bacteria</taxon>
        <taxon>Pseudomonadati</taxon>
        <taxon>Pseudomonadota</taxon>
        <taxon>Alphaproteobacteria</taxon>
        <taxon>Hyphomicrobiales</taxon>
        <taxon>Phyllobacteriaceae</taxon>
        <taxon>Nitratireductor</taxon>
    </lineage>
</organism>
<dbReference type="Pfam" id="PF01522">
    <property type="entry name" value="Polysacc_deac_1"/>
    <property type="match status" value="2"/>
</dbReference>
<evidence type="ECO:0000313" key="8">
    <source>
        <dbReference type="Proteomes" id="UP001342418"/>
    </source>
</evidence>
<dbReference type="Proteomes" id="UP001342418">
    <property type="component" value="Chromosome"/>
</dbReference>
<evidence type="ECO:0000259" key="6">
    <source>
        <dbReference type="PROSITE" id="PS51677"/>
    </source>
</evidence>
<reference evidence="7 8" key="1">
    <citation type="submission" date="2018-07" db="EMBL/GenBank/DDBJ databases">
        <title>Genome sequence of Nitratireductor thuwali#1536.</title>
        <authorList>
            <person name="Michoud G."/>
            <person name="Merlino G."/>
            <person name="Sefrji F.O."/>
            <person name="Daffonchio D."/>
        </authorList>
    </citation>
    <scope>NUCLEOTIDE SEQUENCE [LARGE SCALE GENOMIC DNA]</scope>
    <source>
        <strain evidence="8">Nit1536</strain>
    </source>
</reference>
<evidence type="ECO:0000256" key="1">
    <source>
        <dbReference type="ARBA" id="ARBA00003236"/>
    </source>
</evidence>
<name>A0ABY5MMV1_9HYPH</name>
<evidence type="ECO:0000256" key="5">
    <source>
        <dbReference type="ARBA" id="ARBA00032976"/>
    </source>
</evidence>
<evidence type="ECO:0000256" key="4">
    <source>
        <dbReference type="ARBA" id="ARBA00022729"/>
    </source>
</evidence>
<feature type="domain" description="NodB homology" evidence="6">
    <location>
        <begin position="100"/>
        <end position="353"/>
    </location>
</feature>
<evidence type="ECO:0000313" key="7">
    <source>
        <dbReference type="EMBL" id="UUP19310.1"/>
    </source>
</evidence>
<protein>
    <recommendedName>
        <fullName evidence="3">Chitooligosaccharide deacetylase</fullName>
    </recommendedName>
    <alternativeName>
        <fullName evidence="5">Nodulation protein B</fullName>
    </alternativeName>
</protein>
<dbReference type="SUPFAM" id="SSF88713">
    <property type="entry name" value="Glycoside hydrolase/deacetylase"/>
    <property type="match status" value="1"/>
</dbReference>
<gene>
    <name evidence="7" type="ORF">NTH_03808</name>
</gene>
<dbReference type="PANTHER" id="PTHR34216:SF7">
    <property type="entry name" value="POLY-BETA-1,6-N-ACETYL-D-GLUCOSAMINE N-DEACETYLASE"/>
    <property type="match status" value="1"/>
</dbReference>
<dbReference type="PANTHER" id="PTHR34216">
    <property type="match status" value="1"/>
</dbReference>
<proteinExistence type="inferred from homology"/>